<evidence type="ECO:0000256" key="7">
    <source>
        <dbReference type="SAM" id="SignalP"/>
    </source>
</evidence>
<feature type="region of interest" description="Disordered" evidence="5">
    <location>
        <begin position="29"/>
        <end position="80"/>
    </location>
</feature>
<keyword evidence="3 7" id="KW-0732">Signal</keyword>
<dbReference type="AlphaFoldDB" id="A0A4S8P2T9"/>
<dbReference type="NCBIfam" id="TIGR01167">
    <property type="entry name" value="LPXTG_anchor"/>
    <property type="match status" value="1"/>
</dbReference>
<evidence type="ECO:0000256" key="5">
    <source>
        <dbReference type="SAM" id="MobiDB-lite"/>
    </source>
</evidence>
<gene>
    <name evidence="9" type="ORF">E9998_21375</name>
</gene>
<keyword evidence="4" id="KW-0572">Peptidoglycan-anchor</keyword>
<comment type="caution">
    <text evidence="9">The sequence shown here is derived from an EMBL/GenBank/DDBJ whole genome shotgun (WGS) entry which is preliminary data.</text>
</comment>
<feature type="chain" id="PRO_5020962748" evidence="7">
    <location>
        <begin position="31"/>
        <end position="329"/>
    </location>
</feature>
<keyword evidence="6" id="KW-1133">Transmembrane helix</keyword>
<evidence type="ECO:0000259" key="8">
    <source>
        <dbReference type="Pfam" id="PF00746"/>
    </source>
</evidence>
<keyword evidence="6" id="KW-0812">Transmembrane</keyword>
<evidence type="ECO:0000313" key="10">
    <source>
        <dbReference type="Proteomes" id="UP000305792"/>
    </source>
</evidence>
<feature type="compositionally biased region" description="Low complexity" evidence="5">
    <location>
        <begin position="29"/>
        <end position="52"/>
    </location>
</feature>
<feature type="signal peptide" evidence="7">
    <location>
        <begin position="1"/>
        <end position="30"/>
    </location>
</feature>
<evidence type="ECO:0000256" key="6">
    <source>
        <dbReference type="SAM" id="Phobius"/>
    </source>
</evidence>
<feature type="domain" description="Gram-positive cocci surface proteins LPxTG" evidence="8">
    <location>
        <begin position="289"/>
        <end position="323"/>
    </location>
</feature>
<evidence type="ECO:0000256" key="3">
    <source>
        <dbReference type="ARBA" id="ARBA00022729"/>
    </source>
</evidence>
<evidence type="ECO:0000256" key="1">
    <source>
        <dbReference type="ARBA" id="ARBA00022512"/>
    </source>
</evidence>
<reference evidence="9 10" key="1">
    <citation type="journal article" date="2018" name="Int. J. Syst. Evol. Microbiol.">
        <title>Glycomyces paridis sp. nov., isolated from the medicinal plant Paris polyphylla.</title>
        <authorList>
            <person name="Fang X.M."/>
            <person name="Bai J.L."/>
            <person name="Su J."/>
            <person name="Zhao L.L."/>
            <person name="Liu H.Y."/>
            <person name="Ma B.P."/>
            <person name="Zhang Y.Q."/>
            <person name="Yu L.Y."/>
        </authorList>
    </citation>
    <scope>NUCLEOTIDE SEQUENCE [LARGE SCALE GENOMIC DNA]</scope>
    <source>
        <strain evidence="9 10">CPCC 204357</strain>
    </source>
</reference>
<keyword evidence="2" id="KW-0964">Secreted</keyword>
<name>A0A4S8P2T9_9ACTN</name>
<feature type="transmembrane region" description="Helical" evidence="6">
    <location>
        <begin position="299"/>
        <end position="319"/>
    </location>
</feature>
<dbReference type="Pfam" id="PF00746">
    <property type="entry name" value="Gram_pos_anchor"/>
    <property type="match status" value="1"/>
</dbReference>
<accession>A0A4S8P2T9</accession>
<keyword evidence="1" id="KW-0134">Cell wall</keyword>
<evidence type="ECO:0000313" key="9">
    <source>
        <dbReference type="EMBL" id="THV24377.1"/>
    </source>
</evidence>
<keyword evidence="10" id="KW-1185">Reference proteome</keyword>
<dbReference type="EMBL" id="STGX01000019">
    <property type="protein sequence ID" value="THV24377.1"/>
    <property type="molecule type" value="Genomic_DNA"/>
</dbReference>
<keyword evidence="6" id="KW-0472">Membrane</keyword>
<dbReference type="Proteomes" id="UP000305792">
    <property type="component" value="Unassembled WGS sequence"/>
</dbReference>
<organism evidence="9 10">
    <name type="scientific">Glycomyces paridis</name>
    <dbReference type="NCBI Taxonomy" id="2126555"/>
    <lineage>
        <taxon>Bacteria</taxon>
        <taxon>Bacillati</taxon>
        <taxon>Actinomycetota</taxon>
        <taxon>Actinomycetes</taxon>
        <taxon>Glycomycetales</taxon>
        <taxon>Glycomycetaceae</taxon>
        <taxon>Glycomyces</taxon>
    </lineage>
</organism>
<evidence type="ECO:0000256" key="2">
    <source>
        <dbReference type="ARBA" id="ARBA00022525"/>
    </source>
</evidence>
<feature type="compositionally biased region" description="Acidic residues" evidence="5">
    <location>
        <begin position="53"/>
        <end position="80"/>
    </location>
</feature>
<sequence length="329" mass="35218">MSTLKNTGLRLAAAGAAAALTLAAASPAFAQETETPADDATTAPAGENTEAPATDEDAEESTEETTEEAAPEGEDGAGDGDIAEEIEEDTEEAADEEVYQFAYLDHLVTGANVGETVSASPQVYVEGAPSKDRVATLIWFTDTVDYERWLEDWFDFSEVGTGHASVVDEYDNCDRSYDGMMGCIVTGWNPESGKTYQPSAETPIDYLVEGEVDYNDIAVYSAFDLTQEDLDFYLDLGGYDLEGANQFALAEAPADETAPLEYFFYGEGWISFEADIDDIHPNLPGGEDPALPTTGASQGVMIGSAAAAVLAGALVFFFLRRRKTAANWE</sequence>
<dbReference type="RefSeq" id="WP_136531728.1">
    <property type="nucleotide sequence ID" value="NZ_STGX01000019.1"/>
</dbReference>
<dbReference type="OrthoDB" id="5186786at2"/>
<dbReference type="InterPro" id="IPR019931">
    <property type="entry name" value="LPXTG_anchor"/>
</dbReference>
<protein>
    <submittedName>
        <fullName evidence="9">LPXTG cell wall anchor domain-containing protein</fullName>
    </submittedName>
</protein>
<evidence type="ECO:0000256" key="4">
    <source>
        <dbReference type="ARBA" id="ARBA00023088"/>
    </source>
</evidence>
<proteinExistence type="predicted"/>